<evidence type="ECO:0000256" key="1">
    <source>
        <dbReference type="SAM" id="SignalP"/>
    </source>
</evidence>
<keyword evidence="1" id="KW-0732">Signal</keyword>
<dbReference type="PROSITE" id="PS51156">
    <property type="entry name" value="ELM2"/>
    <property type="match status" value="1"/>
</dbReference>
<evidence type="ECO:0000313" key="4">
    <source>
        <dbReference type="Proteomes" id="UP000294850"/>
    </source>
</evidence>
<feature type="signal peptide" evidence="1">
    <location>
        <begin position="1"/>
        <end position="20"/>
    </location>
</feature>
<proteinExistence type="predicted"/>
<dbReference type="InterPro" id="IPR000949">
    <property type="entry name" value="ELM2_dom"/>
</dbReference>
<gene>
    <name evidence="3" type="ORF">E0F88_27235</name>
</gene>
<keyword evidence="4" id="KW-1185">Reference proteome</keyword>
<sequence length="199" mass="23163">MKKYKFISILLIFFSSTLHAQVADSTINKVTSEGLANYVQSFFSIKSILESVENSFINTVKKEKRDMIITQTEFLRRDMVSLMNKKLELFNCAYQGNCVNIYEIVSLMNGSFYQLNKRLKEINVLCANKYQATTNDVIKNFKTDLDYKERNLDKIMNDLTGKKKYNKEQLKTESEKVITATQQCINDIDKIIDRMKAIK</sequence>
<organism evidence="3 4">
    <name type="scientific">Dyadobacter psychrotolerans</name>
    <dbReference type="NCBI Taxonomy" id="2541721"/>
    <lineage>
        <taxon>Bacteria</taxon>
        <taxon>Pseudomonadati</taxon>
        <taxon>Bacteroidota</taxon>
        <taxon>Cytophagia</taxon>
        <taxon>Cytophagales</taxon>
        <taxon>Spirosomataceae</taxon>
        <taxon>Dyadobacter</taxon>
    </lineage>
</organism>
<evidence type="ECO:0000313" key="3">
    <source>
        <dbReference type="EMBL" id="TDE10770.1"/>
    </source>
</evidence>
<protein>
    <recommendedName>
        <fullName evidence="2">ELM2 domain-containing protein</fullName>
    </recommendedName>
</protein>
<dbReference type="AlphaFoldDB" id="A0A4R5DFN4"/>
<reference evidence="3 4" key="1">
    <citation type="submission" date="2019-03" db="EMBL/GenBank/DDBJ databases">
        <title>Dyadobacter AR-3-6 sp. nov., isolated from arctic soil.</title>
        <authorList>
            <person name="Chaudhary D.K."/>
        </authorList>
    </citation>
    <scope>NUCLEOTIDE SEQUENCE [LARGE SCALE GENOMIC DNA]</scope>
    <source>
        <strain evidence="3 4">AR-3-6</strain>
    </source>
</reference>
<feature type="chain" id="PRO_5020624480" description="ELM2 domain-containing protein" evidence="1">
    <location>
        <begin position="21"/>
        <end position="199"/>
    </location>
</feature>
<dbReference type="EMBL" id="SMFL01000014">
    <property type="protein sequence ID" value="TDE10770.1"/>
    <property type="molecule type" value="Genomic_DNA"/>
</dbReference>
<feature type="domain" description="ELM2" evidence="2">
    <location>
        <begin position="120"/>
        <end position="199"/>
    </location>
</feature>
<dbReference type="RefSeq" id="WP_131961480.1">
    <property type="nucleotide sequence ID" value="NZ_SMFL01000014.1"/>
</dbReference>
<comment type="caution">
    <text evidence="3">The sequence shown here is derived from an EMBL/GenBank/DDBJ whole genome shotgun (WGS) entry which is preliminary data.</text>
</comment>
<evidence type="ECO:0000259" key="2">
    <source>
        <dbReference type="PROSITE" id="PS51156"/>
    </source>
</evidence>
<dbReference type="Proteomes" id="UP000294850">
    <property type="component" value="Unassembled WGS sequence"/>
</dbReference>
<name>A0A4R5DFN4_9BACT</name>
<accession>A0A4R5DFN4</accession>